<protein>
    <submittedName>
        <fullName evidence="1">Uncharacterized protein</fullName>
    </submittedName>
</protein>
<name>A0A975T583_9NOST</name>
<accession>A0A975T583</accession>
<dbReference type="EMBL" id="CP021056">
    <property type="protein sequence ID" value="QXE22299.1"/>
    <property type="molecule type" value="Genomic_DNA"/>
</dbReference>
<keyword evidence="2" id="KW-1185">Reference proteome</keyword>
<evidence type="ECO:0000313" key="2">
    <source>
        <dbReference type="Proteomes" id="UP000683511"/>
    </source>
</evidence>
<gene>
    <name evidence="1" type="ORF">B6N60_00981</name>
</gene>
<proteinExistence type="predicted"/>
<dbReference type="Proteomes" id="UP000683511">
    <property type="component" value="Chromosome"/>
</dbReference>
<dbReference type="KEGG" id="rsin:B6N60_00981"/>
<sequence>MIVWAWGREKTDRQGMECDFSPLLLCGLTRVTFAWELDQKFSTPGEAGYCYSKIQPPARLWLHILIFNLAF</sequence>
<organism evidence="1 2">
    <name type="scientific">Richelia sinica FACHB-800</name>
    <dbReference type="NCBI Taxonomy" id="1357546"/>
    <lineage>
        <taxon>Bacteria</taxon>
        <taxon>Bacillati</taxon>
        <taxon>Cyanobacteriota</taxon>
        <taxon>Cyanophyceae</taxon>
        <taxon>Nostocales</taxon>
        <taxon>Nostocaceae</taxon>
        <taxon>Richelia</taxon>
    </lineage>
</organism>
<evidence type="ECO:0000313" key="1">
    <source>
        <dbReference type="EMBL" id="QXE22299.1"/>
    </source>
</evidence>
<dbReference type="RefSeq" id="WP_190604176.1">
    <property type="nucleotide sequence ID" value="NZ_CP021056.1"/>
</dbReference>
<reference evidence="1" key="1">
    <citation type="submission" date="2017-04" db="EMBL/GenBank/DDBJ databases">
        <title>Genome deletions in a multicellular cyanobacterial endosymbiont for morphological adaptation in marine diatoms.</title>
        <authorList>
            <person name="Wang Y."/>
            <person name="Gao H."/>
            <person name="Li R."/>
            <person name="Xu X."/>
        </authorList>
    </citation>
    <scope>NUCLEOTIDE SEQUENCE</scope>
    <source>
        <strain evidence="1">FACHB 800</strain>
    </source>
</reference>
<dbReference type="AlphaFoldDB" id="A0A975T583"/>